<evidence type="ECO:0000313" key="2">
    <source>
        <dbReference type="Proteomes" id="UP000028006"/>
    </source>
</evidence>
<dbReference type="AlphaFoldDB" id="A0A081NBK5"/>
<evidence type="ECO:0000313" key="1">
    <source>
        <dbReference type="EMBL" id="KEQ15828.1"/>
    </source>
</evidence>
<reference evidence="1 2" key="1">
    <citation type="submission" date="2014-06" db="EMBL/GenBank/DDBJ databases">
        <title>Whole Genome Sequences of Three Symbiotic Endozoicomonas Bacteria.</title>
        <authorList>
            <person name="Neave M.J."/>
            <person name="Apprill A."/>
            <person name="Voolstra C.R."/>
        </authorList>
    </citation>
    <scope>NUCLEOTIDE SEQUENCE [LARGE SCALE GENOMIC DNA]</scope>
    <source>
        <strain evidence="1 2">LMG 24815</strain>
    </source>
</reference>
<protein>
    <submittedName>
        <fullName evidence="1">Uncharacterized protein</fullName>
    </submittedName>
</protein>
<proteinExistence type="predicted"/>
<gene>
    <name evidence="1" type="ORF">GZ77_04725</name>
</gene>
<dbReference type="Proteomes" id="UP000028006">
    <property type="component" value="Unassembled WGS sequence"/>
</dbReference>
<accession>A0A081NBK5</accession>
<dbReference type="RefSeq" id="WP_034873096.1">
    <property type="nucleotide sequence ID" value="NZ_JOKG01000001.1"/>
</dbReference>
<sequence length="249" mass="29112">MNPHFLEKCMYASLFEEKEEKLRMIRGMVCNKKMADQFNEKCIGLATKDPHRLKTDFLISETHPLLLNNIQGLQAKKLATGLRETYIKRNMVMLEKRGLIPLIKANFNLESVIPFVDGSVKILVDSNNTIIIPYVLSYQDWLEVAKQTYPDEFHETSTRTRLRAVFKTIRHSMGIYDAAWQKLPTKCYGYICRRMVQMVCKRFSLLDTVAKEWLEQKAKVTDVDQFELDTDWVVGSDKFYWLPDELAVK</sequence>
<keyword evidence="2" id="KW-1185">Reference proteome</keyword>
<organism evidence="1 2">
    <name type="scientific">Endozoicomonas montiporae</name>
    <dbReference type="NCBI Taxonomy" id="1027273"/>
    <lineage>
        <taxon>Bacteria</taxon>
        <taxon>Pseudomonadati</taxon>
        <taxon>Pseudomonadota</taxon>
        <taxon>Gammaproteobacteria</taxon>
        <taxon>Oceanospirillales</taxon>
        <taxon>Endozoicomonadaceae</taxon>
        <taxon>Endozoicomonas</taxon>
    </lineage>
</organism>
<comment type="caution">
    <text evidence="1">The sequence shown here is derived from an EMBL/GenBank/DDBJ whole genome shotgun (WGS) entry which is preliminary data.</text>
</comment>
<name>A0A081NBK5_9GAMM</name>
<dbReference type="EMBL" id="JOKG01000001">
    <property type="protein sequence ID" value="KEQ15828.1"/>
    <property type="molecule type" value="Genomic_DNA"/>
</dbReference>